<dbReference type="InterPro" id="IPR038441">
    <property type="entry name" value="THAP_Znf_sf"/>
</dbReference>
<dbReference type="EMBL" id="KQ979690">
    <property type="protein sequence ID" value="KYN19748.1"/>
    <property type="molecule type" value="Genomic_DNA"/>
</dbReference>
<keyword evidence="3" id="KW-0862">Zinc</keyword>
<dbReference type="SUPFAM" id="SSF57716">
    <property type="entry name" value="Glucocorticoid receptor-like (DNA-binding domain)"/>
    <property type="match status" value="1"/>
</dbReference>
<keyword evidence="1" id="KW-0479">Metal-binding</keyword>
<name>A0A151J7D7_9HYME</name>
<dbReference type="PANTHER" id="PTHR46927">
    <property type="entry name" value="AGAP005574-PA"/>
    <property type="match status" value="1"/>
</dbReference>
<evidence type="ECO:0000256" key="2">
    <source>
        <dbReference type="ARBA" id="ARBA00022771"/>
    </source>
</evidence>
<protein>
    <submittedName>
        <fullName evidence="7">THAP domain-containing protein 1</fullName>
    </submittedName>
</protein>
<dbReference type="SMART" id="SM00692">
    <property type="entry name" value="DM3"/>
    <property type="match status" value="1"/>
</dbReference>
<feature type="domain" description="THAP-type" evidence="6">
    <location>
        <begin position="1"/>
        <end position="80"/>
    </location>
</feature>
<evidence type="ECO:0000313" key="8">
    <source>
        <dbReference type="Proteomes" id="UP000078492"/>
    </source>
</evidence>
<dbReference type="Pfam" id="PF05485">
    <property type="entry name" value="THAP"/>
    <property type="match status" value="1"/>
</dbReference>
<proteinExistence type="predicted"/>
<evidence type="ECO:0000256" key="4">
    <source>
        <dbReference type="ARBA" id="ARBA00023125"/>
    </source>
</evidence>
<reference evidence="7 8" key="1">
    <citation type="submission" date="2015-09" db="EMBL/GenBank/DDBJ databases">
        <title>Trachymyrmex cornetzi WGS genome.</title>
        <authorList>
            <person name="Nygaard S."/>
            <person name="Hu H."/>
            <person name="Boomsma J."/>
            <person name="Zhang G."/>
        </authorList>
    </citation>
    <scope>NUCLEOTIDE SEQUENCE [LARGE SCALE GENOMIC DNA]</scope>
    <source>
        <strain evidence="7">Tcor2-1</strain>
        <tissue evidence="7">Whole body</tissue>
    </source>
</reference>
<dbReference type="InterPro" id="IPR052224">
    <property type="entry name" value="THAP_domain_protein"/>
</dbReference>
<sequence>MVHKCCVKACKSIHSAYEDISFFRFPLKNKELLAQWMDVMPANQQISKCSKICSKHFNRSSYQEMSGRRYLKNNAIPSIFKYDIQKNVSSNMTYDMYFFV</sequence>
<dbReference type="PANTHER" id="PTHR46927:SF3">
    <property type="entry name" value="THAP-TYPE DOMAIN-CONTAINING PROTEIN"/>
    <property type="match status" value="1"/>
</dbReference>
<dbReference type="Gene3D" id="6.20.210.20">
    <property type="entry name" value="THAP domain"/>
    <property type="match status" value="1"/>
</dbReference>
<gene>
    <name evidence="7" type="ORF">ALC57_07901</name>
</gene>
<dbReference type="InterPro" id="IPR006612">
    <property type="entry name" value="THAP_Znf"/>
</dbReference>
<dbReference type="GO" id="GO:0003677">
    <property type="term" value="F:DNA binding"/>
    <property type="evidence" value="ECO:0007669"/>
    <property type="project" value="UniProtKB-UniRule"/>
</dbReference>
<evidence type="ECO:0000256" key="1">
    <source>
        <dbReference type="ARBA" id="ARBA00022723"/>
    </source>
</evidence>
<evidence type="ECO:0000313" key="7">
    <source>
        <dbReference type="EMBL" id="KYN19748.1"/>
    </source>
</evidence>
<dbReference type="STRING" id="471704.A0A151J7D7"/>
<evidence type="ECO:0000256" key="5">
    <source>
        <dbReference type="PROSITE-ProRule" id="PRU00309"/>
    </source>
</evidence>
<dbReference type="Proteomes" id="UP000078492">
    <property type="component" value="Unassembled WGS sequence"/>
</dbReference>
<evidence type="ECO:0000256" key="3">
    <source>
        <dbReference type="ARBA" id="ARBA00022833"/>
    </source>
</evidence>
<organism evidence="7 8">
    <name type="scientific">Trachymyrmex cornetzi</name>
    <dbReference type="NCBI Taxonomy" id="471704"/>
    <lineage>
        <taxon>Eukaryota</taxon>
        <taxon>Metazoa</taxon>
        <taxon>Ecdysozoa</taxon>
        <taxon>Arthropoda</taxon>
        <taxon>Hexapoda</taxon>
        <taxon>Insecta</taxon>
        <taxon>Pterygota</taxon>
        <taxon>Neoptera</taxon>
        <taxon>Endopterygota</taxon>
        <taxon>Hymenoptera</taxon>
        <taxon>Apocrita</taxon>
        <taxon>Aculeata</taxon>
        <taxon>Formicoidea</taxon>
        <taxon>Formicidae</taxon>
        <taxon>Myrmicinae</taxon>
        <taxon>Trachymyrmex</taxon>
    </lineage>
</organism>
<dbReference type="AlphaFoldDB" id="A0A151J7D7"/>
<evidence type="ECO:0000259" key="6">
    <source>
        <dbReference type="PROSITE" id="PS50950"/>
    </source>
</evidence>
<keyword evidence="4 5" id="KW-0238">DNA-binding</keyword>
<accession>A0A151J7D7</accession>
<dbReference type="GO" id="GO:0008270">
    <property type="term" value="F:zinc ion binding"/>
    <property type="evidence" value="ECO:0007669"/>
    <property type="project" value="UniProtKB-KW"/>
</dbReference>
<keyword evidence="8" id="KW-1185">Reference proteome</keyword>
<dbReference type="PROSITE" id="PS50950">
    <property type="entry name" value="ZF_THAP"/>
    <property type="match status" value="1"/>
</dbReference>
<dbReference type="SMART" id="SM00980">
    <property type="entry name" value="THAP"/>
    <property type="match status" value="1"/>
</dbReference>
<keyword evidence="2 5" id="KW-0863">Zinc-finger</keyword>